<keyword evidence="6" id="KW-0732">Signal</keyword>
<evidence type="ECO:0000313" key="8">
    <source>
        <dbReference type="EMBL" id="OEU17290.1"/>
    </source>
</evidence>
<dbReference type="EC" id="5.2.1.8" evidence="6"/>
<feature type="domain" description="PpiC" evidence="7">
    <location>
        <begin position="67"/>
        <end position="161"/>
    </location>
</feature>
<keyword evidence="5 6" id="KW-0697">Rotamase</keyword>
<dbReference type="PANTHER" id="PTHR43629">
    <property type="entry name" value="PEPTIDYL-PROLYL CIS-TRANS ISOMERASE"/>
    <property type="match status" value="1"/>
</dbReference>
<keyword evidence="5 6" id="KW-0413">Isomerase</keyword>
<dbReference type="InterPro" id="IPR000297">
    <property type="entry name" value="PPIase_PpiC"/>
</dbReference>
<sequence>MTVIALFHLTLLLIVGLSNVNAFQSAQHTFQYRPISDANNHYHVPSITTTTTTTTTTTNTRFLQKFTTKASASHILIKGGEEAADKLEEIKAEIDDSPVKFAKAAAQYSQCPSASKGGDLGEFGPGSMVKEFDAVVFTDPINTTIGPIKTSFGYHLIYVRERTE</sequence>
<gene>
    <name evidence="8" type="ORF">FRACYDRAFT_260809</name>
</gene>
<dbReference type="InterPro" id="IPR023058">
    <property type="entry name" value="PPIase_PpiC_CS"/>
</dbReference>
<reference evidence="8 9" key="1">
    <citation type="submission" date="2016-09" db="EMBL/GenBank/DDBJ databases">
        <title>Extensive genetic diversity and differential bi-allelic expression allows diatom success in the polar Southern Ocean.</title>
        <authorList>
            <consortium name="DOE Joint Genome Institute"/>
            <person name="Mock T."/>
            <person name="Otillar R.P."/>
            <person name="Strauss J."/>
            <person name="Dupont C."/>
            <person name="Frickenhaus S."/>
            <person name="Maumus F."/>
            <person name="Mcmullan M."/>
            <person name="Sanges R."/>
            <person name="Schmutz J."/>
            <person name="Toseland A."/>
            <person name="Valas R."/>
            <person name="Veluchamy A."/>
            <person name="Ward B.J."/>
            <person name="Allen A."/>
            <person name="Barry K."/>
            <person name="Falciatore A."/>
            <person name="Ferrante M."/>
            <person name="Fortunato A.E."/>
            <person name="Gloeckner G."/>
            <person name="Gruber A."/>
            <person name="Hipkin R."/>
            <person name="Janech M."/>
            <person name="Kroth P."/>
            <person name="Leese F."/>
            <person name="Lindquist E."/>
            <person name="Lyon B.R."/>
            <person name="Martin J."/>
            <person name="Mayer C."/>
            <person name="Parker M."/>
            <person name="Quesneville H."/>
            <person name="Raymond J."/>
            <person name="Uhlig C."/>
            <person name="Valentin K.U."/>
            <person name="Worden A.Z."/>
            <person name="Armbrust E.V."/>
            <person name="Bowler C."/>
            <person name="Green B."/>
            <person name="Moulton V."/>
            <person name="Van Oosterhout C."/>
            <person name="Grigoriev I."/>
        </authorList>
    </citation>
    <scope>NUCLEOTIDE SEQUENCE [LARGE SCALE GENOMIC DNA]</scope>
    <source>
        <strain evidence="8 9">CCMP1102</strain>
    </source>
</reference>
<evidence type="ECO:0000256" key="6">
    <source>
        <dbReference type="RuleBase" id="RU363014"/>
    </source>
</evidence>
<dbReference type="Gene3D" id="3.10.50.40">
    <property type="match status" value="1"/>
</dbReference>
<comment type="catalytic activity">
    <reaction evidence="6">
        <text>[protein]-peptidylproline (omega=180) = [protein]-peptidylproline (omega=0)</text>
        <dbReference type="Rhea" id="RHEA:16237"/>
        <dbReference type="Rhea" id="RHEA-COMP:10747"/>
        <dbReference type="Rhea" id="RHEA-COMP:10748"/>
        <dbReference type="ChEBI" id="CHEBI:83833"/>
        <dbReference type="ChEBI" id="CHEBI:83834"/>
        <dbReference type="EC" id="5.2.1.8"/>
    </reaction>
</comment>
<evidence type="ECO:0000256" key="3">
    <source>
        <dbReference type="ARBA" id="ARBA00022490"/>
    </source>
</evidence>
<dbReference type="AlphaFoldDB" id="A0A1E7FGI7"/>
<dbReference type="InParanoid" id="A0A1E7FGI7"/>
<evidence type="ECO:0000313" key="9">
    <source>
        <dbReference type="Proteomes" id="UP000095751"/>
    </source>
</evidence>
<comment type="function">
    <text evidence="4">PPIases accelerate the folding of proteins. It prefers amino acid residues with hydrophobic side chains like leucine and phenylalanine in the P1 position of the peptides substrates.</text>
</comment>
<dbReference type="GO" id="GO:0003755">
    <property type="term" value="F:peptidyl-prolyl cis-trans isomerase activity"/>
    <property type="evidence" value="ECO:0007669"/>
    <property type="project" value="UniProtKB-UniRule"/>
</dbReference>
<name>A0A1E7FGI7_9STRA</name>
<dbReference type="InterPro" id="IPR052204">
    <property type="entry name" value="PpiC/parvulin_rotamase"/>
</dbReference>
<dbReference type="KEGG" id="fcy:FRACYDRAFT_260809"/>
<feature type="signal peptide" evidence="6">
    <location>
        <begin position="1"/>
        <end position="22"/>
    </location>
</feature>
<protein>
    <recommendedName>
        <fullName evidence="6">Peptidyl-prolyl cis-trans isomerase</fullName>
        <ecNumber evidence="6">5.2.1.8</ecNumber>
    </recommendedName>
</protein>
<dbReference type="OrthoDB" id="1911748at2759"/>
<feature type="chain" id="PRO_5009028421" description="Peptidyl-prolyl cis-trans isomerase" evidence="6">
    <location>
        <begin position="23"/>
        <end position="164"/>
    </location>
</feature>
<comment type="subcellular location">
    <subcellularLocation>
        <location evidence="1">Cytoplasm</location>
    </subcellularLocation>
</comment>
<organism evidence="8 9">
    <name type="scientific">Fragilariopsis cylindrus CCMP1102</name>
    <dbReference type="NCBI Taxonomy" id="635003"/>
    <lineage>
        <taxon>Eukaryota</taxon>
        <taxon>Sar</taxon>
        <taxon>Stramenopiles</taxon>
        <taxon>Ochrophyta</taxon>
        <taxon>Bacillariophyta</taxon>
        <taxon>Bacillariophyceae</taxon>
        <taxon>Bacillariophycidae</taxon>
        <taxon>Bacillariales</taxon>
        <taxon>Bacillariaceae</taxon>
        <taxon>Fragilariopsis</taxon>
    </lineage>
</organism>
<proteinExistence type="inferred from homology"/>
<dbReference type="SUPFAM" id="SSF54534">
    <property type="entry name" value="FKBP-like"/>
    <property type="match status" value="1"/>
</dbReference>
<evidence type="ECO:0000256" key="5">
    <source>
        <dbReference type="PROSITE-ProRule" id="PRU00278"/>
    </source>
</evidence>
<dbReference type="PANTHER" id="PTHR43629:SF2">
    <property type="entry name" value="RHODANESE-LIKE_PPIC DOMAIN-CONTAINING PROTEIN 12, CHLOROPLASTIC"/>
    <property type="match status" value="1"/>
</dbReference>
<dbReference type="Pfam" id="PF13616">
    <property type="entry name" value="Rotamase_3"/>
    <property type="match status" value="1"/>
</dbReference>
<dbReference type="GO" id="GO:0005737">
    <property type="term" value="C:cytoplasm"/>
    <property type="evidence" value="ECO:0007669"/>
    <property type="project" value="UniProtKB-SubCell"/>
</dbReference>
<dbReference type="InterPro" id="IPR046357">
    <property type="entry name" value="PPIase_dom_sf"/>
</dbReference>
<dbReference type="PROSITE" id="PS01096">
    <property type="entry name" value="PPIC_PPIASE_1"/>
    <property type="match status" value="1"/>
</dbReference>
<keyword evidence="9" id="KW-1185">Reference proteome</keyword>
<evidence type="ECO:0000256" key="2">
    <source>
        <dbReference type="ARBA" id="ARBA00007656"/>
    </source>
</evidence>
<evidence type="ECO:0000259" key="7">
    <source>
        <dbReference type="PROSITE" id="PS50198"/>
    </source>
</evidence>
<keyword evidence="3" id="KW-0963">Cytoplasm</keyword>
<evidence type="ECO:0000256" key="4">
    <source>
        <dbReference type="ARBA" id="ARBA00046231"/>
    </source>
</evidence>
<dbReference type="EMBL" id="KV784357">
    <property type="protein sequence ID" value="OEU17290.1"/>
    <property type="molecule type" value="Genomic_DNA"/>
</dbReference>
<accession>A0A1E7FGI7</accession>
<evidence type="ECO:0000256" key="1">
    <source>
        <dbReference type="ARBA" id="ARBA00004496"/>
    </source>
</evidence>
<comment type="similarity">
    <text evidence="2">Belongs to the PpiC/parvulin rotamase family.</text>
</comment>
<dbReference type="PROSITE" id="PS50198">
    <property type="entry name" value="PPIC_PPIASE_2"/>
    <property type="match status" value="1"/>
</dbReference>
<dbReference type="Proteomes" id="UP000095751">
    <property type="component" value="Unassembled WGS sequence"/>
</dbReference>